<protein>
    <recommendedName>
        <fullName evidence="3">DUF5054 domain-containing protein</fullName>
    </recommendedName>
</protein>
<dbReference type="InterPro" id="IPR027291">
    <property type="entry name" value="Glyco_hydro_38_N_sf"/>
</dbReference>
<dbReference type="SUPFAM" id="SSF88713">
    <property type="entry name" value="Glycoside hydrolase/deacetylase"/>
    <property type="match status" value="1"/>
</dbReference>
<evidence type="ECO:0000313" key="1">
    <source>
        <dbReference type="EMBL" id="PSR47102.1"/>
    </source>
</evidence>
<dbReference type="InterPro" id="IPR011330">
    <property type="entry name" value="Glyco_hydro/deAcase_b/a-brl"/>
</dbReference>
<dbReference type="Pfam" id="PF16477">
    <property type="entry name" value="DUF5054"/>
    <property type="match status" value="1"/>
</dbReference>
<evidence type="ECO:0008006" key="3">
    <source>
        <dbReference type="Google" id="ProtNLM"/>
    </source>
</evidence>
<dbReference type="AlphaFoldDB" id="A0A2T2Y3I6"/>
<name>A0A2T2Y3I6_9ENTR</name>
<dbReference type="RefSeq" id="WP_106925730.1">
    <property type="nucleotide sequence ID" value="NZ_CABMMU010000005.1"/>
</dbReference>
<reference evidence="1 2" key="1">
    <citation type="submission" date="2018-03" db="EMBL/GenBank/DDBJ databases">
        <title>First report of an OXA-48+CTX-M-M-producing Kluyvera ascorbata clone recovered from patients admitted in a University Hospital in Madrid, Spain.</title>
        <authorList>
            <person name="Hernandez-Garcia M."/>
            <person name="Leon-Sampedro R."/>
            <person name="Perez-Viso B."/>
            <person name="Morosini M.I."/>
            <person name="Lopez-Fresnena N."/>
            <person name="Coque T.M."/>
            <person name="Bonten M."/>
            <person name="Malhotra-Kumar S."/>
            <person name="Ruiz-Garbajosa P."/>
            <person name="Canton R."/>
        </authorList>
    </citation>
    <scope>NUCLEOTIDE SEQUENCE [LARGE SCALE GENOMIC DNA]</scope>
    <source>
        <strain evidence="1 2">KA2</strain>
    </source>
</reference>
<accession>A0A2T2Y3I6</accession>
<dbReference type="EMBL" id="PYHO01000005">
    <property type="protein sequence ID" value="PSR47102.1"/>
    <property type="molecule type" value="Genomic_DNA"/>
</dbReference>
<dbReference type="Gene3D" id="3.20.110.10">
    <property type="entry name" value="Glycoside hydrolase 38, N terminal domain"/>
    <property type="match status" value="1"/>
</dbReference>
<gene>
    <name evidence="1" type="ORF">C8256_08310</name>
</gene>
<comment type="caution">
    <text evidence="1">The sequence shown here is derived from an EMBL/GenBank/DDBJ whole genome shotgun (WGS) entry which is preliminary data.</text>
</comment>
<dbReference type="CDD" id="cd10791">
    <property type="entry name" value="GH38N_AMII_like_1"/>
    <property type="match status" value="1"/>
</dbReference>
<keyword evidence="2" id="KW-1185">Reference proteome</keyword>
<dbReference type="Proteomes" id="UP000240892">
    <property type="component" value="Unassembled WGS sequence"/>
</dbReference>
<dbReference type="InterPro" id="IPR032482">
    <property type="entry name" value="DUF5054"/>
</dbReference>
<dbReference type="GO" id="GO:0005975">
    <property type="term" value="P:carbohydrate metabolic process"/>
    <property type="evidence" value="ECO:0007669"/>
    <property type="project" value="InterPro"/>
</dbReference>
<sequence length="663" mass="74957">MQRVHIIYKTHLDIGFTDYAQTIEDKYLTEFIPAVIALAREVNAGAEKNFIWTCGSWLIHRYLQRAAPEDQARLCEAIAAGNIVWHGLPFTTHSELLTPTLMRHALSYSQALDARFQRRTIAAKMTDVPGHPQAIVPWLADAGLRYLHIGVNAASCPPDVPPLFIWKYGQRDIVVNYSFGGYGNETWCEALDELLVFCHAEDNCSPPTAADVMQLIERYRQRYPEAQVSASTLDAFAARVETLRPTLPIIDAEIGDTWNHGLASDPGKVSRYRRLSRRLQQEIVCPPEALDALLMVPEHTWGMDLKLHLPDYCHYLPEAFSAARAADSIHAPVPEKYASLSQFITQSPHQATRSYGHFARSWEEQRRYLDSACAHLPAPLCDIAGAGPIVAKGMATELRQFTFGDYDFALANDGSLSSLDVDGKPMLDAPFARLIYRQVGPQEYDHFRDRYLQNLDATAPWALSDFTRPGLELTPRPVTTQQVNFALKQVRFRGELNAWYVQATVRPDAAPGIELRLPEEIVLEYGFSKVRRALSLRVSIRGKQANRLAEEIWLQLGLANVGQSMCQKLGYPTDWFNVVRNGNANLHAVEFARTEQWTLEPLDAPLLALYQPKILCFGEPTASRVSLYGQLYNNIWGTNFPMWYDDDIHAEYRVYFKDKGEAQ</sequence>
<organism evidence="1 2">
    <name type="scientific">Kluyvera genomosp. 2</name>
    <dbReference type="NCBI Taxonomy" id="2774054"/>
    <lineage>
        <taxon>Bacteria</taxon>
        <taxon>Pseudomonadati</taxon>
        <taxon>Pseudomonadota</taxon>
        <taxon>Gammaproteobacteria</taxon>
        <taxon>Enterobacterales</taxon>
        <taxon>Enterobacteriaceae</taxon>
        <taxon>Kluyvera</taxon>
    </lineage>
</organism>
<proteinExistence type="predicted"/>
<evidence type="ECO:0000313" key="2">
    <source>
        <dbReference type="Proteomes" id="UP000240892"/>
    </source>
</evidence>